<organism evidence="5">
    <name type="scientific">Glycine max</name>
    <name type="common">Soybean</name>
    <name type="synonym">Glycine hispida</name>
    <dbReference type="NCBI Taxonomy" id="3847"/>
    <lineage>
        <taxon>Eukaryota</taxon>
        <taxon>Viridiplantae</taxon>
        <taxon>Streptophyta</taxon>
        <taxon>Embryophyta</taxon>
        <taxon>Tracheophyta</taxon>
        <taxon>Spermatophyta</taxon>
        <taxon>Magnoliopsida</taxon>
        <taxon>eudicotyledons</taxon>
        <taxon>Gunneridae</taxon>
        <taxon>Pentapetalae</taxon>
        <taxon>rosids</taxon>
        <taxon>fabids</taxon>
        <taxon>Fabales</taxon>
        <taxon>Fabaceae</taxon>
        <taxon>Papilionoideae</taxon>
        <taxon>50 kb inversion clade</taxon>
        <taxon>NPAAA clade</taxon>
        <taxon>indigoferoid/millettioid clade</taxon>
        <taxon>Phaseoleae</taxon>
        <taxon>Glycine</taxon>
        <taxon>Glycine subgen. Soja</taxon>
    </lineage>
</organism>
<feature type="coiled-coil region" evidence="3">
    <location>
        <begin position="381"/>
        <end position="418"/>
    </location>
</feature>
<reference evidence="5 6" key="1">
    <citation type="journal article" date="2010" name="Nature">
        <title>Genome sequence of the palaeopolyploid soybean.</title>
        <authorList>
            <person name="Schmutz J."/>
            <person name="Cannon S.B."/>
            <person name="Schlueter J."/>
            <person name="Ma J."/>
            <person name="Mitros T."/>
            <person name="Nelson W."/>
            <person name="Hyten D.L."/>
            <person name="Song Q."/>
            <person name="Thelen J.J."/>
            <person name="Cheng J."/>
            <person name="Xu D."/>
            <person name="Hellsten U."/>
            <person name="May G.D."/>
            <person name="Yu Y."/>
            <person name="Sakurai T."/>
            <person name="Umezawa T."/>
            <person name="Bhattacharyya M.K."/>
            <person name="Sandhu D."/>
            <person name="Valliyodan B."/>
            <person name="Lindquist E."/>
            <person name="Peto M."/>
            <person name="Grant D."/>
            <person name="Shu S."/>
            <person name="Goodstein D."/>
            <person name="Barry K."/>
            <person name="Futrell-Griggs M."/>
            <person name="Abernathy B."/>
            <person name="Du J."/>
            <person name="Tian Z."/>
            <person name="Zhu L."/>
            <person name="Gill N."/>
            <person name="Joshi T."/>
            <person name="Libault M."/>
            <person name="Sethuraman A."/>
            <person name="Zhang X.-C."/>
            <person name="Shinozaki K."/>
            <person name="Nguyen H.T."/>
            <person name="Wing R.A."/>
            <person name="Cregan P."/>
            <person name="Specht J."/>
            <person name="Grimwood J."/>
            <person name="Rokhsar D."/>
            <person name="Stacey G."/>
            <person name="Shoemaker R.C."/>
            <person name="Jackson S.A."/>
        </authorList>
    </citation>
    <scope>NUCLEOTIDE SEQUENCE [LARGE SCALE GENOMIC DNA]</scope>
    <source>
        <strain evidence="6">cv. Williams 82</strain>
        <tissue evidence="5">Callus</tissue>
    </source>
</reference>
<dbReference type="PaxDb" id="3847-GLYMA14G05820.2"/>
<evidence type="ECO:0000256" key="4">
    <source>
        <dbReference type="SAM" id="MobiDB-lite"/>
    </source>
</evidence>
<evidence type="ECO:0000256" key="2">
    <source>
        <dbReference type="ARBA" id="ARBA00023054"/>
    </source>
</evidence>
<feature type="region of interest" description="Disordered" evidence="4">
    <location>
        <begin position="1"/>
        <end position="25"/>
    </location>
</feature>
<dbReference type="GO" id="GO:0009904">
    <property type="term" value="P:chloroplast accumulation movement"/>
    <property type="evidence" value="ECO:0000318"/>
    <property type="project" value="GO_Central"/>
</dbReference>
<keyword evidence="2 3" id="KW-0175">Coiled coil</keyword>
<keyword evidence="7" id="KW-1185">Reference proteome</keyword>
<dbReference type="Gramene" id="KRH14870">
    <property type="protein sequence ID" value="KRH14870"/>
    <property type="gene ID" value="GLYMA_14G053400"/>
</dbReference>
<dbReference type="EnsemblPlants" id="KRH14870">
    <property type="protein sequence ID" value="KRH14870"/>
    <property type="gene ID" value="GLYMA_14G053400"/>
</dbReference>
<proteinExistence type="inferred from homology"/>
<reference evidence="5" key="3">
    <citation type="submission" date="2018-07" db="EMBL/GenBank/DDBJ databases">
        <title>WGS assembly of Glycine max.</title>
        <authorList>
            <person name="Schmutz J."/>
            <person name="Cannon S."/>
            <person name="Schlueter J."/>
            <person name="Ma J."/>
            <person name="Mitros T."/>
            <person name="Nelson W."/>
            <person name="Hyten D."/>
            <person name="Song Q."/>
            <person name="Thelen J."/>
            <person name="Cheng J."/>
            <person name="Xu D."/>
            <person name="Hellsten U."/>
            <person name="May G."/>
            <person name="Yu Y."/>
            <person name="Sakurai T."/>
            <person name="Umezawa T."/>
            <person name="Bhattacharyya M."/>
            <person name="Sandhu D."/>
            <person name="Valliyodan B."/>
            <person name="Lindquist E."/>
            <person name="Peto M."/>
            <person name="Grant D."/>
            <person name="Shu S."/>
            <person name="Goodstein D."/>
            <person name="Barry K."/>
            <person name="Futrell-Griggs M."/>
            <person name="Abernathy B."/>
            <person name="Du J."/>
            <person name="Tian Z."/>
            <person name="Zhu L."/>
            <person name="Gill N."/>
            <person name="Joshi T."/>
            <person name="Libault M."/>
            <person name="Sethuraman A."/>
            <person name="Zhang X."/>
            <person name="Shinozaki K."/>
            <person name="Nguyen H."/>
            <person name="Wing R."/>
            <person name="Cregan P."/>
            <person name="Specht J."/>
            <person name="Grimwood J."/>
            <person name="Rokhsar D."/>
            <person name="Stacey G."/>
            <person name="Shoemaker R."/>
            <person name="Jackson S."/>
        </authorList>
    </citation>
    <scope>NUCLEOTIDE SEQUENCE</scope>
    <source>
        <tissue evidence="5">Callus</tissue>
    </source>
</reference>
<dbReference type="OrthoDB" id="649232at2759"/>
<dbReference type="RefSeq" id="XP_003545211.1">
    <property type="nucleotide sequence ID" value="XM_003545163.5"/>
</dbReference>
<dbReference type="PANTHER" id="PTHR32054:SF48">
    <property type="entry name" value="WEB FAMILY PROTEIN"/>
    <property type="match status" value="1"/>
</dbReference>
<dbReference type="PANTHER" id="PTHR32054">
    <property type="entry name" value="HEAVY CHAIN, PUTATIVE, EXPRESSED-RELATED-RELATED"/>
    <property type="match status" value="1"/>
</dbReference>
<reference evidence="6" key="2">
    <citation type="submission" date="2018-02" db="UniProtKB">
        <authorList>
            <consortium name="EnsemblPlants"/>
        </authorList>
    </citation>
    <scope>IDENTIFICATION</scope>
    <source>
        <strain evidence="6">Williams 82</strain>
    </source>
</reference>
<dbReference type="Pfam" id="PF05701">
    <property type="entry name" value="WEMBL"/>
    <property type="match status" value="1"/>
</dbReference>
<name>K7M531_SOYBN</name>
<dbReference type="eggNOG" id="ENOG502RR51">
    <property type="taxonomic scope" value="Eukaryota"/>
</dbReference>
<accession>K7M531</accession>
<gene>
    <name evidence="6" type="primary">LOC100806885</name>
    <name evidence="5" type="ORF">GLYMA_14G053400</name>
</gene>
<dbReference type="GO" id="GO:0009903">
    <property type="term" value="P:chloroplast avoidance movement"/>
    <property type="evidence" value="ECO:0000318"/>
    <property type="project" value="GO_Central"/>
</dbReference>
<dbReference type="GO" id="GO:0005829">
    <property type="term" value="C:cytosol"/>
    <property type="evidence" value="ECO:0000318"/>
    <property type="project" value="GO_Central"/>
</dbReference>
<dbReference type="AlphaFoldDB" id="K7M531"/>
<evidence type="ECO:0000256" key="3">
    <source>
        <dbReference type="SAM" id="Coils"/>
    </source>
</evidence>
<evidence type="ECO:0000313" key="7">
    <source>
        <dbReference type="Proteomes" id="UP000008827"/>
    </source>
</evidence>
<evidence type="ECO:0008006" key="8">
    <source>
        <dbReference type="Google" id="ProtNLM"/>
    </source>
</evidence>
<dbReference type="Proteomes" id="UP000008827">
    <property type="component" value="Chromosome 14"/>
</dbReference>
<protein>
    <recommendedName>
        <fullName evidence="8">WEB family protein</fullName>
    </recommendedName>
</protein>
<evidence type="ECO:0000256" key="1">
    <source>
        <dbReference type="ARBA" id="ARBA00005485"/>
    </source>
</evidence>
<dbReference type="SMR" id="K7M531"/>
<feature type="coiled-coil region" evidence="3">
    <location>
        <begin position="70"/>
        <end position="122"/>
    </location>
</feature>
<dbReference type="GeneID" id="100806885"/>
<comment type="similarity">
    <text evidence="1">Belongs to the WEB family.</text>
</comment>
<dbReference type="OMA" id="PTEHEND"/>
<dbReference type="HOGENOM" id="CLU_017338_2_0_1"/>
<evidence type="ECO:0000313" key="6">
    <source>
        <dbReference type="EnsemblPlants" id="KRH14870"/>
    </source>
</evidence>
<evidence type="ECO:0000313" key="5">
    <source>
        <dbReference type="EMBL" id="KRH14870.1"/>
    </source>
</evidence>
<dbReference type="EMBL" id="CM000847">
    <property type="protein sequence ID" value="KRH14870.1"/>
    <property type="molecule type" value="Genomic_DNA"/>
</dbReference>
<dbReference type="KEGG" id="gmx:100806885"/>
<sequence>MAESSPPETPELTTEFGAGSGSGQNWGVRRVGLRAEIDTSPPFGSVKEAVTRFEKTGPWIPLFNFGEAYKSAEDFDIKRVEEEAAKLEKDLIVKELETLDVLEELGATKAILEELKQQLQSEALNCFATPGGNSYEQVGAAVQNCVNGINNEEQALQCQSPCATSSPDMFMMELGQAKISLGKTISDLGVIQSSVEALNKKMKKEKLFVERTREKLASKFATVSTQEVAKKETRLNPPEATVGTGCTCHHPLNIARSLKFDTGQCNLMSETRSSEVSRPLPEFGENGFSIKTAEMRWFAAKKMEEAAMAAEAVALAEIEALCNPEISLEFAPPQHQKVPFALGERSPLHPIVQIPQESTLEKVIDSKFQVDKISSSKLSILKKLEEATEEVTRSKQILNEALNSVESANRKQHAAEEALRRWIPQDDLRGQPVYNYIKPKKFNQAGNCQDSPLPDVTRSITVNNDQKPILKSSVSMRDVLSKKQVPEEYTTKEMEEHTERKVALSQMLRALRQDQTLPTIPEKDGSNQRQFIAQRKKFGFIQISLPLGKRRKRHEFNPIAYAWINIQNSCISVLPFFIDSYVLLLFC</sequence>
<dbReference type="InterPro" id="IPR008545">
    <property type="entry name" value="Web"/>
</dbReference>